<gene>
    <name evidence="2" type="ORF">CVLEPA_LOCUS14330</name>
</gene>
<evidence type="ECO:0008006" key="4">
    <source>
        <dbReference type="Google" id="ProtNLM"/>
    </source>
</evidence>
<organism evidence="2 3">
    <name type="scientific">Clavelina lepadiformis</name>
    <name type="common">Light-bulb sea squirt</name>
    <name type="synonym">Ascidia lepadiformis</name>
    <dbReference type="NCBI Taxonomy" id="159417"/>
    <lineage>
        <taxon>Eukaryota</taxon>
        <taxon>Metazoa</taxon>
        <taxon>Chordata</taxon>
        <taxon>Tunicata</taxon>
        <taxon>Ascidiacea</taxon>
        <taxon>Aplousobranchia</taxon>
        <taxon>Clavelinidae</taxon>
        <taxon>Clavelina</taxon>
    </lineage>
</organism>
<feature type="signal peptide" evidence="1">
    <location>
        <begin position="1"/>
        <end position="21"/>
    </location>
</feature>
<accession>A0ABP0FXG4</accession>
<evidence type="ECO:0000313" key="3">
    <source>
        <dbReference type="Proteomes" id="UP001642483"/>
    </source>
</evidence>
<keyword evidence="3" id="KW-1185">Reference proteome</keyword>
<reference evidence="2 3" key="1">
    <citation type="submission" date="2024-02" db="EMBL/GenBank/DDBJ databases">
        <authorList>
            <person name="Daric V."/>
            <person name="Darras S."/>
        </authorList>
    </citation>
    <scope>NUCLEOTIDE SEQUENCE [LARGE SCALE GENOMIC DNA]</scope>
</reference>
<proteinExistence type="predicted"/>
<comment type="caution">
    <text evidence="2">The sequence shown here is derived from an EMBL/GenBank/DDBJ whole genome shotgun (WGS) entry which is preliminary data.</text>
</comment>
<evidence type="ECO:0000256" key="1">
    <source>
        <dbReference type="SAM" id="SignalP"/>
    </source>
</evidence>
<dbReference type="EMBL" id="CAWYQH010000097">
    <property type="protein sequence ID" value="CAK8683236.1"/>
    <property type="molecule type" value="Genomic_DNA"/>
</dbReference>
<feature type="chain" id="PRO_5047044649" description="Secreted protein" evidence="1">
    <location>
        <begin position="22"/>
        <end position="97"/>
    </location>
</feature>
<dbReference type="Proteomes" id="UP001642483">
    <property type="component" value="Unassembled WGS sequence"/>
</dbReference>
<protein>
    <recommendedName>
        <fullName evidence="4">Secreted protein</fullName>
    </recommendedName>
</protein>
<keyword evidence="1" id="KW-0732">Signal</keyword>
<sequence length="97" mass="11077">MEAEITIMIACLRFLMGMAGAWEWHFQAHYTPTRDAGKGEQTNSNALLRINTCWLRLYRTKTFCIPTLLNNARTLCIMQQTASYAPPGTILTSWFTT</sequence>
<name>A0ABP0FXG4_CLALP</name>
<evidence type="ECO:0000313" key="2">
    <source>
        <dbReference type="EMBL" id="CAK8683236.1"/>
    </source>
</evidence>